<sequence>MYLNGCCWFVLGNIIYVAKLDRAKPKLAFFSSFC</sequence>
<dbReference type="EMBL" id="AGNK02004869">
    <property type="status" value="NOT_ANNOTATED_CDS"/>
    <property type="molecule type" value="Genomic_DNA"/>
</dbReference>
<name>K3ZPJ0_SETIT</name>
<dbReference type="AlphaFoldDB" id="K3ZPJ0"/>
<dbReference type="EnsemblPlants" id="KQK94427">
    <property type="protein sequence ID" value="KQK94427"/>
    <property type="gene ID" value="SETIT_028520mg"/>
</dbReference>
<organism evidence="1 2">
    <name type="scientific">Setaria italica</name>
    <name type="common">Foxtail millet</name>
    <name type="synonym">Panicum italicum</name>
    <dbReference type="NCBI Taxonomy" id="4555"/>
    <lineage>
        <taxon>Eukaryota</taxon>
        <taxon>Viridiplantae</taxon>
        <taxon>Streptophyta</taxon>
        <taxon>Embryophyta</taxon>
        <taxon>Tracheophyta</taxon>
        <taxon>Spermatophyta</taxon>
        <taxon>Magnoliopsida</taxon>
        <taxon>Liliopsida</taxon>
        <taxon>Poales</taxon>
        <taxon>Poaceae</taxon>
        <taxon>PACMAD clade</taxon>
        <taxon>Panicoideae</taxon>
        <taxon>Panicodae</taxon>
        <taxon>Paniceae</taxon>
        <taxon>Cenchrinae</taxon>
        <taxon>Setaria</taxon>
    </lineage>
</organism>
<accession>K3ZPJ0</accession>
<protein>
    <submittedName>
        <fullName evidence="1">Uncharacterized protein</fullName>
    </submittedName>
</protein>
<proteinExistence type="predicted"/>
<reference evidence="1" key="2">
    <citation type="submission" date="2018-08" db="UniProtKB">
        <authorList>
            <consortium name="EnsemblPlants"/>
        </authorList>
    </citation>
    <scope>IDENTIFICATION</scope>
    <source>
        <strain evidence="1">Yugu1</strain>
    </source>
</reference>
<evidence type="ECO:0000313" key="2">
    <source>
        <dbReference type="Proteomes" id="UP000004995"/>
    </source>
</evidence>
<dbReference type="InParanoid" id="K3ZPJ0"/>
<dbReference type="HOGENOM" id="CLU_3377968_0_0_1"/>
<reference evidence="2" key="1">
    <citation type="journal article" date="2012" name="Nat. Biotechnol.">
        <title>Reference genome sequence of the model plant Setaria.</title>
        <authorList>
            <person name="Bennetzen J.L."/>
            <person name="Schmutz J."/>
            <person name="Wang H."/>
            <person name="Percifield R."/>
            <person name="Hawkins J."/>
            <person name="Pontaroli A.C."/>
            <person name="Estep M."/>
            <person name="Feng L."/>
            <person name="Vaughn J.N."/>
            <person name="Grimwood J."/>
            <person name="Jenkins J."/>
            <person name="Barry K."/>
            <person name="Lindquist E."/>
            <person name="Hellsten U."/>
            <person name="Deshpande S."/>
            <person name="Wang X."/>
            <person name="Wu X."/>
            <person name="Mitros T."/>
            <person name="Triplett J."/>
            <person name="Yang X."/>
            <person name="Ye C.Y."/>
            <person name="Mauro-Herrera M."/>
            <person name="Wang L."/>
            <person name="Li P."/>
            <person name="Sharma M."/>
            <person name="Sharma R."/>
            <person name="Ronald P.C."/>
            <person name="Panaud O."/>
            <person name="Kellogg E.A."/>
            <person name="Brutnell T.P."/>
            <person name="Doust A.N."/>
            <person name="Tuskan G.A."/>
            <person name="Rokhsar D."/>
            <person name="Devos K.M."/>
        </authorList>
    </citation>
    <scope>NUCLEOTIDE SEQUENCE [LARGE SCALE GENOMIC DNA]</scope>
    <source>
        <strain evidence="2">cv. Yugu1</strain>
    </source>
</reference>
<dbReference type="Gramene" id="KQK94427">
    <property type="protein sequence ID" value="KQK94427"/>
    <property type="gene ID" value="SETIT_028520mg"/>
</dbReference>
<dbReference type="Proteomes" id="UP000004995">
    <property type="component" value="Unassembled WGS sequence"/>
</dbReference>
<evidence type="ECO:0000313" key="1">
    <source>
        <dbReference type="EnsemblPlants" id="KQK94427"/>
    </source>
</evidence>
<keyword evidence="2" id="KW-1185">Reference proteome</keyword>